<organism evidence="1">
    <name type="scientific">marine sediment metagenome</name>
    <dbReference type="NCBI Taxonomy" id="412755"/>
    <lineage>
        <taxon>unclassified sequences</taxon>
        <taxon>metagenomes</taxon>
        <taxon>ecological metagenomes</taxon>
    </lineage>
</organism>
<gene>
    <name evidence="1" type="ORF">S01H4_31285</name>
</gene>
<comment type="caution">
    <text evidence="1">The sequence shown here is derived from an EMBL/GenBank/DDBJ whole genome shotgun (WGS) entry which is preliminary data.</text>
</comment>
<reference evidence="1" key="1">
    <citation type="journal article" date="2014" name="Front. Microbiol.">
        <title>High frequency of phylogenetically diverse reductive dehalogenase-homologous genes in deep subseafloor sedimentary metagenomes.</title>
        <authorList>
            <person name="Kawai M."/>
            <person name="Futagami T."/>
            <person name="Toyoda A."/>
            <person name="Takaki Y."/>
            <person name="Nishi S."/>
            <person name="Hori S."/>
            <person name="Arai W."/>
            <person name="Tsubouchi T."/>
            <person name="Morono Y."/>
            <person name="Uchiyama I."/>
            <person name="Ito T."/>
            <person name="Fujiyama A."/>
            <person name="Inagaki F."/>
            <person name="Takami H."/>
        </authorList>
    </citation>
    <scope>NUCLEOTIDE SEQUENCE</scope>
    <source>
        <strain evidence="1">Expedition CK06-06</strain>
    </source>
</reference>
<feature type="non-terminal residue" evidence="1">
    <location>
        <position position="152"/>
    </location>
</feature>
<sequence length="152" mass="16966">MLKNQRESVRSAGGRKVFLSRLPEFAILAVLLLLFFIFGGRALKHIAIAQIAELTNTKIRTRSVDFGINGSVVIEGLEVRPDRKFEYDDTILKAKTVYARFGIGSLLLLQPQLKKISVKDFVFNAQHNLDSGEWNLTGMKIRPPKGGSGRIP</sequence>
<dbReference type="EMBL" id="BART01016241">
    <property type="protein sequence ID" value="GAG79214.1"/>
    <property type="molecule type" value="Genomic_DNA"/>
</dbReference>
<evidence type="ECO:0000313" key="1">
    <source>
        <dbReference type="EMBL" id="GAG79214.1"/>
    </source>
</evidence>
<proteinExistence type="predicted"/>
<evidence type="ECO:0008006" key="2">
    <source>
        <dbReference type="Google" id="ProtNLM"/>
    </source>
</evidence>
<name>X1ABH9_9ZZZZ</name>
<protein>
    <recommendedName>
        <fullName evidence="2">AsmA domain-containing protein</fullName>
    </recommendedName>
</protein>
<dbReference type="AlphaFoldDB" id="X1ABH9"/>
<accession>X1ABH9</accession>